<dbReference type="STRING" id="1844972.A7K91_08255"/>
<dbReference type="AlphaFoldDB" id="A0A1A5YEC7"/>
<dbReference type="Proteomes" id="UP000092024">
    <property type="component" value="Unassembled WGS sequence"/>
</dbReference>
<comment type="caution">
    <text evidence="2">The sequence shown here is derived from an EMBL/GenBank/DDBJ whole genome shotgun (WGS) entry which is preliminary data.</text>
</comment>
<dbReference type="OrthoDB" id="9795206at2"/>
<name>A0A1A5YEC7_9BACL</name>
<dbReference type="CDD" id="cd04301">
    <property type="entry name" value="NAT_SF"/>
    <property type="match status" value="1"/>
</dbReference>
<dbReference type="Gene3D" id="3.40.630.30">
    <property type="match status" value="1"/>
</dbReference>
<evidence type="ECO:0000313" key="2">
    <source>
        <dbReference type="EMBL" id="OBR63755.1"/>
    </source>
</evidence>
<sequence>MIIDNLESVKFRAAQRADLNFIAELESAPENAVFIQPWSIQKHELSLSNPDIRYFIIEAVPDDSPVGYIILAGLCSPHDSLELTRIVISRKGGGYGTAAFRLLKKWAFENVSANRLWLDVKTHNERAIYLYKKMGFTLEGTLRDCIKSGDTYESLHIMSLLRSEYD</sequence>
<dbReference type="InterPro" id="IPR016181">
    <property type="entry name" value="Acyl_CoA_acyltransferase"/>
</dbReference>
<dbReference type="Pfam" id="PF00583">
    <property type="entry name" value="Acetyltransf_1"/>
    <property type="match status" value="1"/>
</dbReference>
<dbReference type="EMBL" id="LYPA01000070">
    <property type="protein sequence ID" value="OBR63755.1"/>
    <property type="molecule type" value="Genomic_DNA"/>
</dbReference>
<dbReference type="GO" id="GO:0016747">
    <property type="term" value="F:acyltransferase activity, transferring groups other than amino-acyl groups"/>
    <property type="evidence" value="ECO:0007669"/>
    <property type="project" value="InterPro"/>
</dbReference>
<dbReference type="PANTHER" id="PTHR43415">
    <property type="entry name" value="SPERMIDINE N(1)-ACETYLTRANSFERASE"/>
    <property type="match status" value="1"/>
</dbReference>
<keyword evidence="2" id="KW-0808">Transferase</keyword>
<dbReference type="PANTHER" id="PTHR43415:SF3">
    <property type="entry name" value="GNAT-FAMILY ACETYLTRANSFERASE"/>
    <property type="match status" value="1"/>
</dbReference>
<gene>
    <name evidence="2" type="ORF">A7K91_08255</name>
</gene>
<keyword evidence="3" id="KW-1185">Reference proteome</keyword>
<proteinExistence type="predicted"/>
<organism evidence="2 3">
    <name type="scientific">Paenibacillus oryzae</name>
    <dbReference type="NCBI Taxonomy" id="1844972"/>
    <lineage>
        <taxon>Bacteria</taxon>
        <taxon>Bacillati</taxon>
        <taxon>Bacillota</taxon>
        <taxon>Bacilli</taxon>
        <taxon>Bacillales</taxon>
        <taxon>Paenibacillaceae</taxon>
        <taxon>Paenibacillus</taxon>
    </lineage>
</organism>
<dbReference type="InterPro" id="IPR000182">
    <property type="entry name" value="GNAT_dom"/>
</dbReference>
<feature type="domain" description="N-acetyltransferase" evidence="1">
    <location>
        <begin position="9"/>
        <end position="158"/>
    </location>
</feature>
<dbReference type="PROSITE" id="PS51186">
    <property type="entry name" value="GNAT"/>
    <property type="match status" value="1"/>
</dbReference>
<reference evidence="2 3" key="1">
    <citation type="submission" date="2016-05" db="EMBL/GenBank/DDBJ databases">
        <title>Paenibacillus oryzae. sp. nov., isolated from the rice root.</title>
        <authorList>
            <person name="Zhang J."/>
            <person name="Zhang X."/>
        </authorList>
    </citation>
    <scope>NUCLEOTIDE SEQUENCE [LARGE SCALE GENOMIC DNA]</scope>
    <source>
        <strain evidence="2 3">1DrF-4</strain>
    </source>
</reference>
<protein>
    <submittedName>
        <fullName evidence="2">Acetyltransferase</fullName>
    </submittedName>
</protein>
<accession>A0A1A5YEC7</accession>
<dbReference type="SUPFAM" id="SSF55729">
    <property type="entry name" value="Acyl-CoA N-acyltransferases (Nat)"/>
    <property type="match status" value="1"/>
</dbReference>
<evidence type="ECO:0000313" key="3">
    <source>
        <dbReference type="Proteomes" id="UP000092024"/>
    </source>
</evidence>
<evidence type="ECO:0000259" key="1">
    <source>
        <dbReference type="PROSITE" id="PS51186"/>
    </source>
</evidence>